<accession>F3PXM5</accession>
<name>F3PXM5_9BACE</name>
<gene>
    <name evidence="1" type="ORF">HMPREF9446_03523</name>
</gene>
<protein>
    <submittedName>
        <fullName evidence="1">Uncharacterized protein</fullName>
    </submittedName>
</protein>
<dbReference type="EMBL" id="AFBN01000099">
    <property type="protein sequence ID" value="EGF51607.1"/>
    <property type="molecule type" value="Genomic_DNA"/>
</dbReference>
<organism evidence="1 2">
    <name type="scientific">Bacteroides fluxus YIT 12057</name>
    <dbReference type="NCBI Taxonomy" id="763034"/>
    <lineage>
        <taxon>Bacteria</taxon>
        <taxon>Pseudomonadati</taxon>
        <taxon>Bacteroidota</taxon>
        <taxon>Bacteroidia</taxon>
        <taxon>Bacteroidales</taxon>
        <taxon>Bacteroidaceae</taxon>
        <taxon>Bacteroides</taxon>
    </lineage>
</organism>
<dbReference type="HOGENOM" id="CLU_3196086_0_0_10"/>
<comment type="caution">
    <text evidence="1">The sequence shown here is derived from an EMBL/GenBank/DDBJ whole genome shotgun (WGS) entry which is preliminary data.</text>
</comment>
<reference evidence="1 2" key="1">
    <citation type="submission" date="2011-02" db="EMBL/GenBank/DDBJ databases">
        <authorList>
            <person name="Weinstock G."/>
            <person name="Sodergren E."/>
            <person name="Clifton S."/>
            <person name="Fulton L."/>
            <person name="Fulton B."/>
            <person name="Courtney L."/>
            <person name="Fronick C."/>
            <person name="Harrison M."/>
            <person name="Strong C."/>
            <person name="Farmer C."/>
            <person name="Delahaunty K."/>
            <person name="Markovic C."/>
            <person name="Hall O."/>
            <person name="Minx P."/>
            <person name="Tomlinson C."/>
            <person name="Mitreva M."/>
            <person name="Hou S."/>
            <person name="Chen J."/>
            <person name="Wollam A."/>
            <person name="Pepin K.H."/>
            <person name="Johnson M."/>
            <person name="Bhonagiri V."/>
            <person name="Zhang X."/>
            <person name="Suruliraj S."/>
            <person name="Warren W."/>
            <person name="Chinwalla A."/>
            <person name="Mardis E.R."/>
            <person name="Wilson R.K."/>
        </authorList>
    </citation>
    <scope>NUCLEOTIDE SEQUENCE [LARGE SCALE GENOMIC DNA]</scope>
    <source>
        <strain evidence="1 2">YIT 12057</strain>
    </source>
</reference>
<evidence type="ECO:0000313" key="2">
    <source>
        <dbReference type="Proteomes" id="UP000003416"/>
    </source>
</evidence>
<proteinExistence type="predicted"/>
<dbReference type="Proteomes" id="UP000003416">
    <property type="component" value="Unassembled WGS sequence"/>
</dbReference>
<sequence>MTPDEKSKMIIALMVARERDAEQNSIWLYKVPRDQDAPHEYRKNS</sequence>
<dbReference type="AlphaFoldDB" id="F3PXM5"/>
<dbReference type="STRING" id="763034.HMPREF9446_03523"/>
<evidence type="ECO:0000313" key="1">
    <source>
        <dbReference type="EMBL" id="EGF51607.1"/>
    </source>
</evidence>
<keyword evidence="2" id="KW-1185">Reference proteome</keyword>